<dbReference type="RefSeq" id="WP_167240656.1">
    <property type="nucleotide sequence ID" value="NZ_WHJF01000161.1"/>
</dbReference>
<dbReference type="Gene3D" id="3.30.565.60">
    <property type="match status" value="1"/>
</dbReference>
<reference evidence="2 3" key="1">
    <citation type="submission" date="2019-10" db="EMBL/GenBank/DDBJ databases">
        <title>Taxonomy of Antarctic Massilia spp.: description of Massilia rubra sp. nov., Massilia aquatica sp. nov., Massilia mucilaginosa sp. nov., Massilia frigida sp. nov. isolated from streams, lakes and regoliths.</title>
        <authorList>
            <person name="Holochova P."/>
            <person name="Sedlacek I."/>
            <person name="Kralova S."/>
            <person name="Maslanova I."/>
            <person name="Busse H.-J."/>
            <person name="Stankova E."/>
            <person name="Vrbovska V."/>
            <person name="Kovarovic V."/>
            <person name="Bartak M."/>
            <person name="Svec P."/>
            <person name="Pantucek R."/>
        </authorList>
    </citation>
    <scope>NUCLEOTIDE SEQUENCE [LARGE SCALE GENOMIC DNA]</scope>
    <source>
        <strain evidence="2 3">CCM 8694</strain>
    </source>
</reference>
<comment type="caution">
    <text evidence="2">The sequence shown here is derived from an EMBL/GenBank/DDBJ whole genome shotgun (WGS) entry which is preliminary data.</text>
</comment>
<dbReference type="InterPro" id="IPR038461">
    <property type="entry name" value="Schlafen_AlbA_2_dom_sf"/>
</dbReference>
<name>A0ABX0N3V9_9BURK</name>
<dbReference type="EMBL" id="WHJF01000161">
    <property type="protein sequence ID" value="NHZ66710.1"/>
    <property type="molecule type" value="Genomic_DNA"/>
</dbReference>
<accession>A0ABX0N3V9</accession>
<evidence type="ECO:0000259" key="1">
    <source>
        <dbReference type="Pfam" id="PF04326"/>
    </source>
</evidence>
<dbReference type="Proteomes" id="UP000610594">
    <property type="component" value="Unassembled WGS sequence"/>
</dbReference>
<dbReference type="Gene3D" id="3.30.950.30">
    <property type="entry name" value="Schlafen, AAA domain"/>
    <property type="match status" value="1"/>
</dbReference>
<keyword evidence="3" id="KW-1185">Reference proteome</keyword>
<organism evidence="2 3">
    <name type="scientific">Massilia genomosp. 1</name>
    <dbReference type="NCBI Taxonomy" id="2609280"/>
    <lineage>
        <taxon>Bacteria</taxon>
        <taxon>Pseudomonadati</taxon>
        <taxon>Pseudomonadota</taxon>
        <taxon>Betaproteobacteria</taxon>
        <taxon>Burkholderiales</taxon>
        <taxon>Oxalobacteraceae</taxon>
        <taxon>Telluria group</taxon>
        <taxon>Massilia</taxon>
    </lineage>
</organism>
<feature type="domain" description="Schlafen AlbA-2" evidence="1">
    <location>
        <begin position="19"/>
        <end position="141"/>
    </location>
</feature>
<dbReference type="InterPro" id="IPR038475">
    <property type="entry name" value="RecG_C_sf"/>
</dbReference>
<dbReference type="PANTHER" id="PTHR30595:SF6">
    <property type="entry name" value="SCHLAFEN ALBA-2 DOMAIN-CONTAINING PROTEIN"/>
    <property type="match status" value="1"/>
</dbReference>
<evidence type="ECO:0000313" key="3">
    <source>
        <dbReference type="Proteomes" id="UP000610594"/>
    </source>
</evidence>
<dbReference type="PANTHER" id="PTHR30595">
    <property type="entry name" value="GLPR-RELATED TRANSCRIPTIONAL REPRESSOR"/>
    <property type="match status" value="1"/>
</dbReference>
<dbReference type="InterPro" id="IPR007421">
    <property type="entry name" value="Schlafen_AlbA_2_dom"/>
</dbReference>
<gene>
    <name evidence="2" type="ORF">F1735_31245</name>
</gene>
<evidence type="ECO:0000313" key="2">
    <source>
        <dbReference type="EMBL" id="NHZ66710.1"/>
    </source>
</evidence>
<protein>
    <recommendedName>
        <fullName evidence="1">Schlafen AlbA-2 domain-containing protein</fullName>
    </recommendedName>
</protein>
<proteinExistence type="predicted"/>
<sequence length="382" mass="43475">MDEVALIALVDNLRAQGREASTVEFKANWDQPSDIGEYLSALANSAVLERRDHAWMVWGVSDKTHEVIGTTFNPFSAKGEGSQPLIMWLTQKILPRPDFDFHEVQHPQGRVVLLEIKAPRTAPLGFAGVRYIRIDSHKTKLSEHADKELRIWEYLGQKSDWTGEIVPNATLDDLDSAAVDAARKRFTEYLLKAETDTSRHDQIRAEAQVWDTVTLLNKARITKAGRITRSALLLLGKDESAHFLSPVDAKLSWILRDAQHATVSSHPYGVPFLLATDQVFRRIRNEPVEAMPDGTLFPVAVQRYDAWVIREALHNCVAHQDYRLGGKVNVVEYPDKVVFTNLGQFIPPSVEWMLEHQSPPEHYRNQWLIDGMIRLRMRKFAS</sequence>
<dbReference type="Pfam" id="PF04326">
    <property type="entry name" value="SLFN_AlbA_2"/>
    <property type="match status" value="1"/>
</dbReference>